<dbReference type="AlphaFoldDB" id="A0A179F5R4"/>
<dbReference type="InterPro" id="IPR029063">
    <property type="entry name" value="SAM-dependent_MTases_sf"/>
</dbReference>
<organism evidence="5 6">
    <name type="scientific">Pochonia chlamydosporia 170</name>
    <dbReference type="NCBI Taxonomy" id="1380566"/>
    <lineage>
        <taxon>Eukaryota</taxon>
        <taxon>Fungi</taxon>
        <taxon>Dikarya</taxon>
        <taxon>Ascomycota</taxon>
        <taxon>Pezizomycotina</taxon>
        <taxon>Sordariomycetes</taxon>
        <taxon>Hypocreomycetidae</taxon>
        <taxon>Hypocreales</taxon>
        <taxon>Clavicipitaceae</taxon>
        <taxon>Pochonia</taxon>
    </lineage>
</organism>
<dbReference type="GO" id="GO:0032259">
    <property type="term" value="P:methylation"/>
    <property type="evidence" value="ECO:0007669"/>
    <property type="project" value="UniProtKB-KW"/>
</dbReference>
<dbReference type="PANTHER" id="PTHR10509:SF14">
    <property type="entry name" value="CAFFEOYL-COA O-METHYLTRANSFERASE 3-RELATED"/>
    <property type="match status" value="1"/>
</dbReference>
<dbReference type="PROSITE" id="PS51682">
    <property type="entry name" value="SAM_OMT_I"/>
    <property type="match status" value="1"/>
</dbReference>
<dbReference type="Proteomes" id="UP000078397">
    <property type="component" value="Unassembled WGS sequence"/>
</dbReference>
<evidence type="ECO:0000256" key="4">
    <source>
        <dbReference type="ARBA" id="ARBA00023453"/>
    </source>
</evidence>
<dbReference type="STRING" id="1380566.A0A179F5R4"/>
<dbReference type="Pfam" id="PF01596">
    <property type="entry name" value="Methyltransf_3"/>
    <property type="match status" value="1"/>
</dbReference>
<dbReference type="Gene3D" id="3.40.50.150">
    <property type="entry name" value="Vaccinia Virus protein VP39"/>
    <property type="match status" value="1"/>
</dbReference>
<keyword evidence="1" id="KW-0489">Methyltransferase</keyword>
<dbReference type="GeneID" id="28849637"/>
<accession>A0A179F5R4</accession>
<evidence type="ECO:0000313" key="6">
    <source>
        <dbReference type="Proteomes" id="UP000078397"/>
    </source>
</evidence>
<dbReference type="KEGG" id="pchm:VFPPC_06645"/>
<gene>
    <name evidence="5" type="ORF">VFPPC_06645</name>
</gene>
<dbReference type="InterPro" id="IPR002935">
    <property type="entry name" value="SAM_O-MeTrfase"/>
</dbReference>
<evidence type="ECO:0000313" key="5">
    <source>
        <dbReference type="EMBL" id="OAQ60513.1"/>
    </source>
</evidence>
<dbReference type="CDD" id="cd02440">
    <property type="entry name" value="AdoMet_MTases"/>
    <property type="match status" value="1"/>
</dbReference>
<sequence>MIENCTTLYPNEIVGQKVSEYSDKHSISLPENLVKYHEWVLRSQENSNFTISLLEARMLSWLARIVDAKRVLEIGTFVGFSVAAWANAVGEKGIVTGLEKSPEFSQLARDKLERFGWNNAEIITGDALQTLSKIEPAEPYDIIFIDAQKSGYPAYLKTILERSQPGQAKRLLRPGGLIIGDNALRCGLVADESDNNPATKTVPRQTINWDWSSIAFLDEFNKLMHTHPRIEAMLLPVFDGLGMGRLLD</sequence>
<dbReference type="GO" id="GO:0008757">
    <property type="term" value="F:S-adenosylmethionine-dependent methyltransferase activity"/>
    <property type="evidence" value="ECO:0007669"/>
    <property type="project" value="TreeGrafter"/>
</dbReference>
<name>A0A179F5R4_METCM</name>
<dbReference type="SUPFAM" id="SSF53335">
    <property type="entry name" value="S-adenosyl-L-methionine-dependent methyltransferases"/>
    <property type="match status" value="1"/>
</dbReference>
<comment type="similarity">
    <text evidence="4">Belongs to the class I-like SAM-binding methyltransferase superfamily. Cation-dependent O-methyltransferase family.</text>
</comment>
<keyword evidence="3" id="KW-0949">S-adenosyl-L-methionine</keyword>
<dbReference type="OrthoDB" id="10251242at2759"/>
<dbReference type="GO" id="GO:0008171">
    <property type="term" value="F:O-methyltransferase activity"/>
    <property type="evidence" value="ECO:0007669"/>
    <property type="project" value="InterPro"/>
</dbReference>
<protein>
    <submittedName>
        <fullName evidence="5">O-methyltransferase family 3</fullName>
    </submittedName>
</protein>
<reference evidence="5 6" key="1">
    <citation type="journal article" date="2016" name="PLoS Pathog.">
        <title>Biosynthesis of antibiotic leucinostatins in bio-control fungus Purpureocillium lilacinum and their inhibition on phytophthora revealed by genome mining.</title>
        <authorList>
            <person name="Wang G."/>
            <person name="Liu Z."/>
            <person name="Lin R."/>
            <person name="Li E."/>
            <person name="Mao Z."/>
            <person name="Ling J."/>
            <person name="Yang Y."/>
            <person name="Yin W.B."/>
            <person name="Xie B."/>
        </authorList>
    </citation>
    <scope>NUCLEOTIDE SEQUENCE [LARGE SCALE GENOMIC DNA]</scope>
    <source>
        <strain evidence="5">170</strain>
    </source>
</reference>
<keyword evidence="6" id="KW-1185">Reference proteome</keyword>
<proteinExistence type="inferred from homology"/>
<dbReference type="PANTHER" id="PTHR10509">
    <property type="entry name" value="O-METHYLTRANSFERASE-RELATED"/>
    <property type="match status" value="1"/>
</dbReference>
<dbReference type="InterPro" id="IPR050362">
    <property type="entry name" value="Cation-dep_OMT"/>
</dbReference>
<keyword evidence="2" id="KW-0808">Transferase</keyword>
<evidence type="ECO:0000256" key="1">
    <source>
        <dbReference type="ARBA" id="ARBA00022603"/>
    </source>
</evidence>
<evidence type="ECO:0000256" key="3">
    <source>
        <dbReference type="ARBA" id="ARBA00022691"/>
    </source>
</evidence>
<dbReference type="RefSeq" id="XP_018138391.1">
    <property type="nucleotide sequence ID" value="XM_018285643.1"/>
</dbReference>
<dbReference type="EMBL" id="LSBJ02000008">
    <property type="protein sequence ID" value="OAQ60513.1"/>
    <property type="molecule type" value="Genomic_DNA"/>
</dbReference>
<evidence type="ECO:0000256" key="2">
    <source>
        <dbReference type="ARBA" id="ARBA00022679"/>
    </source>
</evidence>
<comment type="caution">
    <text evidence="5">The sequence shown here is derived from an EMBL/GenBank/DDBJ whole genome shotgun (WGS) entry which is preliminary data.</text>
</comment>